<evidence type="ECO:0000313" key="2">
    <source>
        <dbReference type="EMBL" id="MCC0094048.1"/>
    </source>
</evidence>
<proteinExistence type="predicted"/>
<sequence length="75" mass="7508">MLTLHGHSCSHHENTRPVVVESGMFQTEPAPAGVVPSEPGGLLDVLGVTAVPGPGSMGEASGPRDVREAVPGAGL</sequence>
<protein>
    <submittedName>
        <fullName evidence="2">Uncharacterized protein</fullName>
    </submittedName>
</protein>
<comment type="caution">
    <text evidence="2">The sequence shown here is derived from an EMBL/GenBank/DDBJ whole genome shotgun (WGS) entry which is preliminary data.</text>
</comment>
<feature type="region of interest" description="Disordered" evidence="1">
    <location>
        <begin position="53"/>
        <end position="75"/>
    </location>
</feature>
<reference evidence="2 3" key="1">
    <citation type="submission" date="2021-08" db="EMBL/GenBank/DDBJ databases">
        <title>Genomic Architecture of Streptomyces flavotricini NGL1 and Streptomyces erythrochromogenes HMS4 With Differential Plant Beneficial attributes and laccase production capabilities.</title>
        <authorList>
            <person name="Salwan R."/>
            <person name="Kaur R."/>
            <person name="Sharma V."/>
        </authorList>
    </citation>
    <scope>NUCLEOTIDE SEQUENCE [LARGE SCALE GENOMIC DNA]</scope>
    <source>
        <strain evidence="2 3">NGL1</strain>
    </source>
</reference>
<accession>A0ABS8DZ94</accession>
<name>A0ABS8DZ94_9ACTN</name>
<dbReference type="Proteomes" id="UP001520654">
    <property type="component" value="Unassembled WGS sequence"/>
</dbReference>
<dbReference type="EMBL" id="JAINUL010000001">
    <property type="protein sequence ID" value="MCC0094048.1"/>
    <property type="molecule type" value="Genomic_DNA"/>
</dbReference>
<dbReference type="RefSeq" id="WP_229334639.1">
    <property type="nucleotide sequence ID" value="NZ_JAINUL010000001.1"/>
</dbReference>
<evidence type="ECO:0000256" key="1">
    <source>
        <dbReference type="SAM" id="MobiDB-lite"/>
    </source>
</evidence>
<evidence type="ECO:0000313" key="3">
    <source>
        <dbReference type="Proteomes" id="UP001520654"/>
    </source>
</evidence>
<gene>
    <name evidence="2" type="ORF">K7B10_04435</name>
</gene>
<organism evidence="2 3">
    <name type="scientific">Streptomyces flavotricini</name>
    <dbReference type="NCBI Taxonomy" id="66888"/>
    <lineage>
        <taxon>Bacteria</taxon>
        <taxon>Bacillati</taxon>
        <taxon>Actinomycetota</taxon>
        <taxon>Actinomycetes</taxon>
        <taxon>Kitasatosporales</taxon>
        <taxon>Streptomycetaceae</taxon>
        <taxon>Streptomyces</taxon>
    </lineage>
</organism>
<keyword evidence="3" id="KW-1185">Reference proteome</keyword>